<sequence length="114" mass="13457">MASSMSLEQDVIMKDPSPITKQHNPFCYPEKNYLRSYAMKRIKFQTKREKLAMTKWLKQCINESSKGNRNEEAIEELTDLDKAAESILPIQKRITHETEQLLKERNPERERESS</sequence>
<reference evidence="2" key="2">
    <citation type="journal article" date="2021" name="Genome Biol. Evol.">
        <title>Developing a high-quality reference genome for a parasitic bivalve with doubly uniparental inheritance (Bivalvia: Unionida).</title>
        <authorList>
            <person name="Smith C.H."/>
        </authorList>
    </citation>
    <scope>NUCLEOTIDE SEQUENCE</scope>
    <source>
        <strain evidence="2">CHS0354</strain>
        <tissue evidence="2">Mantle</tissue>
    </source>
</reference>
<comment type="caution">
    <text evidence="2">The sequence shown here is derived from an EMBL/GenBank/DDBJ whole genome shotgun (WGS) entry which is preliminary data.</text>
</comment>
<evidence type="ECO:0000313" key="2">
    <source>
        <dbReference type="EMBL" id="KAK3612265.1"/>
    </source>
</evidence>
<organism evidence="2 3">
    <name type="scientific">Potamilus streckersoni</name>
    <dbReference type="NCBI Taxonomy" id="2493646"/>
    <lineage>
        <taxon>Eukaryota</taxon>
        <taxon>Metazoa</taxon>
        <taxon>Spiralia</taxon>
        <taxon>Lophotrochozoa</taxon>
        <taxon>Mollusca</taxon>
        <taxon>Bivalvia</taxon>
        <taxon>Autobranchia</taxon>
        <taxon>Heteroconchia</taxon>
        <taxon>Palaeoheterodonta</taxon>
        <taxon>Unionida</taxon>
        <taxon>Unionoidea</taxon>
        <taxon>Unionidae</taxon>
        <taxon>Ambleminae</taxon>
        <taxon>Lampsilini</taxon>
        <taxon>Potamilus</taxon>
    </lineage>
</organism>
<gene>
    <name evidence="2" type="ORF">CHS0354_039546</name>
</gene>
<protein>
    <submittedName>
        <fullName evidence="2">Uncharacterized protein</fullName>
    </submittedName>
</protein>
<accession>A0AAE0TM39</accession>
<evidence type="ECO:0000256" key="1">
    <source>
        <dbReference type="SAM" id="MobiDB-lite"/>
    </source>
</evidence>
<feature type="region of interest" description="Disordered" evidence="1">
    <location>
        <begin position="1"/>
        <end position="23"/>
    </location>
</feature>
<proteinExistence type="predicted"/>
<evidence type="ECO:0000313" key="3">
    <source>
        <dbReference type="Proteomes" id="UP001195483"/>
    </source>
</evidence>
<dbReference type="EMBL" id="JAEAOA010002309">
    <property type="protein sequence ID" value="KAK3612265.1"/>
    <property type="molecule type" value="Genomic_DNA"/>
</dbReference>
<name>A0AAE0TM39_9BIVA</name>
<keyword evidence="3" id="KW-1185">Reference proteome</keyword>
<reference evidence="2" key="3">
    <citation type="submission" date="2023-05" db="EMBL/GenBank/DDBJ databases">
        <authorList>
            <person name="Smith C.H."/>
        </authorList>
    </citation>
    <scope>NUCLEOTIDE SEQUENCE</scope>
    <source>
        <strain evidence="2">CHS0354</strain>
        <tissue evidence="2">Mantle</tissue>
    </source>
</reference>
<dbReference type="Proteomes" id="UP001195483">
    <property type="component" value="Unassembled WGS sequence"/>
</dbReference>
<dbReference type="AlphaFoldDB" id="A0AAE0TM39"/>
<reference evidence="2" key="1">
    <citation type="journal article" date="2021" name="Genome Biol. Evol.">
        <title>A High-Quality Reference Genome for a Parasitic Bivalve with Doubly Uniparental Inheritance (Bivalvia: Unionida).</title>
        <authorList>
            <person name="Smith C.H."/>
        </authorList>
    </citation>
    <scope>NUCLEOTIDE SEQUENCE</scope>
    <source>
        <strain evidence="2">CHS0354</strain>
    </source>
</reference>